<dbReference type="AlphaFoldDB" id="A0A2G5F8I9"/>
<evidence type="ECO:0000313" key="1">
    <source>
        <dbReference type="EMBL" id="PIA64309.1"/>
    </source>
</evidence>
<evidence type="ECO:0008006" key="3">
    <source>
        <dbReference type="Google" id="ProtNLM"/>
    </source>
</evidence>
<name>A0A2G5F8I9_AQUCA</name>
<dbReference type="Proteomes" id="UP000230069">
    <property type="component" value="Unassembled WGS sequence"/>
</dbReference>
<organism evidence="1 2">
    <name type="scientific">Aquilegia coerulea</name>
    <name type="common">Rocky mountain columbine</name>
    <dbReference type="NCBI Taxonomy" id="218851"/>
    <lineage>
        <taxon>Eukaryota</taxon>
        <taxon>Viridiplantae</taxon>
        <taxon>Streptophyta</taxon>
        <taxon>Embryophyta</taxon>
        <taxon>Tracheophyta</taxon>
        <taxon>Spermatophyta</taxon>
        <taxon>Magnoliopsida</taxon>
        <taxon>Ranunculales</taxon>
        <taxon>Ranunculaceae</taxon>
        <taxon>Thalictroideae</taxon>
        <taxon>Aquilegia</taxon>
    </lineage>
</organism>
<keyword evidence="2" id="KW-1185">Reference proteome</keyword>
<dbReference type="PANTHER" id="PTHR31672:SF13">
    <property type="entry name" value="F-BOX PROTEIN CPR30-LIKE"/>
    <property type="match status" value="1"/>
</dbReference>
<evidence type="ECO:0000313" key="2">
    <source>
        <dbReference type="Proteomes" id="UP000230069"/>
    </source>
</evidence>
<dbReference type="InParanoid" id="A0A2G5F8I9"/>
<dbReference type="PANTHER" id="PTHR31672">
    <property type="entry name" value="BNACNNG10540D PROTEIN"/>
    <property type="match status" value="1"/>
</dbReference>
<gene>
    <name evidence="1" type="ORF">AQUCO_00100056v1</name>
</gene>
<dbReference type="EMBL" id="KZ305018">
    <property type="protein sequence ID" value="PIA64309.1"/>
    <property type="molecule type" value="Genomic_DNA"/>
</dbReference>
<accession>A0A2G5F8I9</accession>
<protein>
    <recommendedName>
        <fullName evidence="3">F-box associated domain-containing protein</fullName>
    </recommendedName>
</protein>
<reference evidence="1 2" key="1">
    <citation type="submission" date="2017-09" db="EMBL/GenBank/DDBJ databases">
        <title>WGS assembly of Aquilegia coerulea Goldsmith.</title>
        <authorList>
            <person name="Hodges S."/>
            <person name="Kramer E."/>
            <person name="Nordborg M."/>
            <person name="Tomkins J."/>
            <person name="Borevitz J."/>
            <person name="Derieg N."/>
            <person name="Yan J."/>
            <person name="Mihaltcheva S."/>
            <person name="Hayes R.D."/>
            <person name="Rokhsar D."/>
        </authorList>
    </citation>
    <scope>NUCLEOTIDE SEQUENCE [LARGE SCALE GENOMIC DNA]</scope>
    <source>
        <strain evidence="2">cv. Goldsmith</strain>
    </source>
</reference>
<proteinExistence type="predicted"/>
<dbReference type="OrthoDB" id="10408863at2759"/>
<dbReference type="InterPro" id="IPR050796">
    <property type="entry name" value="SCF_F-box_component"/>
</dbReference>
<sequence>MMMKRLNELLLEGSNTTTTIPKAICLKASCDGLLLFQNEYDCTQLYISNPATSLFKPLPPVDCHYIKPFVWALVHDTRIDKYKIFGIRPQFGFFMLTLGLGENTPSCWRFCPTGRYKKEYIFSNVFSQIILFQKNELLWLTTDYLDGDDGYVTNQECYCIYSINVKTTMFSKIKIPLHVWKFEMDELDFRNCKGLHLLSEVKGSLYLTTVSQFELQMLVLRDRVNSVWTKSHAISLHSLSNRPAFLNDFLLDNVCLVAMRDIDPSNLADLVKVVIHHKRQLLLYDLNRQECTEIGFLNKCQKLCRPYLFHSNSLVSFEL</sequence>